<dbReference type="RefSeq" id="WP_088355326.1">
    <property type="nucleotide sequence ID" value="NZ_CP061813.1"/>
</dbReference>
<keyword evidence="4" id="KW-1185">Reference proteome</keyword>
<organism evidence="3 4">
    <name type="scientific">Polaribacter haliotis</name>
    <dbReference type="NCBI Taxonomy" id="1888915"/>
    <lineage>
        <taxon>Bacteria</taxon>
        <taxon>Pseudomonadati</taxon>
        <taxon>Bacteroidota</taxon>
        <taxon>Flavobacteriia</taxon>
        <taxon>Flavobacteriales</taxon>
        <taxon>Flavobacteriaceae</taxon>
    </lineage>
</organism>
<feature type="domain" description="Secretion system C-terminal sorting" evidence="2">
    <location>
        <begin position="188"/>
        <end position="256"/>
    </location>
</feature>
<dbReference type="NCBIfam" id="TIGR04183">
    <property type="entry name" value="Por_Secre_tail"/>
    <property type="match status" value="1"/>
</dbReference>
<dbReference type="InterPro" id="IPR026444">
    <property type="entry name" value="Secre_tail"/>
</dbReference>
<accession>A0A7L8ABG7</accession>
<protein>
    <submittedName>
        <fullName evidence="3">T9SS type A sorting domain-containing protein</fullName>
    </submittedName>
</protein>
<gene>
    <name evidence="3" type="ORF">H9I45_08160</name>
</gene>
<evidence type="ECO:0000259" key="2">
    <source>
        <dbReference type="Pfam" id="PF18962"/>
    </source>
</evidence>
<evidence type="ECO:0000313" key="4">
    <source>
        <dbReference type="Proteomes" id="UP000516764"/>
    </source>
</evidence>
<dbReference type="KEGG" id="phal:H9I45_08160"/>
<evidence type="ECO:0000256" key="1">
    <source>
        <dbReference type="ARBA" id="ARBA00022729"/>
    </source>
</evidence>
<evidence type="ECO:0000313" key="3">
    <source>
        <dbReference type="EMBL" id="QOD59350.1"/>
    </source>
</evidence>
<proteinExistence type="predicted"/>
<dbReference type="AlphaFoldDB" id="A0A7L8ABG7"/>
<name>A0A7L8ABG7_9FLAO</name>
<sequence length="256" mass="29301">MKTLRLKLFYLLFGFSLLTFGQTLEKTYISSAGQVEEPPNFAFYANDEMHYFTTEGSKGNITFNIKFYDTSHQEKKNITIATSSRGIEKVGLPSDKLFNSDSKIEFLLLIESDEVERYSFKLFNEDGDELFDFGMGYNYKLFKDHNNNFKLLITDSDKAKGQNFRVYGLSGTLSTEQENLLLSKVTTFPNPSSKVLNISNLKKHNGFLEVYTITGKKVFTKKVDKSLTEISFDISSLSKGVYFYKIGKTSNKFIKK</sequence>
<dbReference type="OrthoDB" id="1203282at2"/>
<dbReference type="Pfam" id="PF18962">
    <property type="entry name" value="Por_Secre_tail"/>
    <property type="match status" value="1"/>
</dbReference>
<dbReference type="Proteomes" id="UP000516764">
    <property type="component" value="Chromosome"/>
</dbReference>
<keyword evidence="1" id="KW-0732">Signal</keyword>
<dbReference type="EMBL" id="CP061813">
    <property type="protein sequence ID" value="QOD59350.1"/>
    <property type="molecule type" value="Genomic_DNA"/>
</dbReference>
<reference evidence="3 4" key="1">
    <citation type="journal article" date="2016" name="Int. J. Syst. Evol. Microbiol.">
        <title>Polaribacter haliotis sp. nov., isolated from the gut of abalone Haliotis discus hannai.</title>
        <authorList>
            <person name="Kim Y.O."/>
            <person name="Park I.S."/>
            <person name="Park S."/>
            <person name="Nam B.H."/>
            <person name="Park J.M."/>
            <person name="Kim D.G."/>
            <person name="Yoon J.H."/>
        </authorList>
    </citation>
    <scope>NUCLEOTIDE SEQUENCE [LARGE SCALE GENOMIC DNA]</scope>
    <source>
        <strain evidence="3 4">KCTC 52418</strain>
    </source>
</reference>